<evidence type="ECO:0000313" key="2">
    <source>
        <dbReference type="Proteomes" id="UP000827976"/>
    </source>
</evidence>
<name>A0ACB7WAV0_DIOAL</name>
<gene>
    <name evidence="1" type="ORF">IHE45_04G006800</name>
</gene>
<organism evidence="1 2">
    <name type="scientific">Dioscorea alata</name>
    <name type="common">Purple yam</name>
    <dbReference type="NCBI Taxonomy" id="55571"/>
    <lineage>
        <taxon>Eukaryota</taxon>
        <taxon>Viridiplantae</taxon>
        <taxon>Streptophyta</taxon>
        <taxon>Embryophyta</taxon>
        <taxon>Tracheophyta</taxon>
        <taxon>Spermatophyta</taxon>
        <taxon>Magnoliopsida</taxon>
        <taxon>Liliopsida</taxon>
        <taxon>Dioscoreales</taxon>
        <taxon>Dioscoreaceae</taxon>
        <taxon>Dioscorea</taxon>
    </lineage>
</organism>
<comment type="caution">
    <text evidence="1">The sequence shown here is derived from an EMBL/GenBank/DDBJ whole genome shotgun (WGS) entry which is preliminary data.</text>
</comment>
<protein>
    <submittedName>
        <fullName evidence="1">BSD domain-containing protein</fullName>
    </submittedName>
</protein>
<dbReference type="Proteomes" id="UP000827976">
    <property type="component" value="Chromosome 4"/>
</dbReference>
<reference evidence="2" key="1">
    <citation type="journal article" date="2022" name="Nat. Commun.">
        <title>Chromosome evolution and the genetic basis of agronomically important traits in greater yam.</title>
        <authorList>
            <person name="Bredeson J.V."/>
            <person name="Lyons J.B."/>
            <person name="Oniyinde I.O."/>
            <person name="Okereke N.R."/>
            <person name="Kolade O."/>
            <person name="Nnabue I."/>
            <person name="Nwadili C.O."/>
            <person name="Hribova E."/>
            <person name="Parker M."/>
            <person name="Nwogha J."/>
            <person name="Shu S."/>
            <person name="Carlson J."/>
            <person name="Kariba R."/>
            <person name="Muthemba S."/>
            <person name="Knop K."/>
            <person name="Barton G.J."/>
            <person name="Sherwood A.V."/>
            <person name="Lopez-Montes A."/>
            <person name="Asiedu R."/>
            <person name="Jamnadass R."/>
            <person name="Muchugi A."/>
            <person name="Goodstein D."/>
            <person name="Egesi C.N."/>
            <person name="Featherston J."/>
            <person name="Asfaw A."/>
            <person name="Simpson G.G."/>
            <person name="Dolezel J."/>
            <person name="Hendre P.S."/>
            <person name="Van Deynze A."/>
            <person name="Kumar P.L."/>
            <person name="Obidiegwu J.E."/>
            <person name="Bhattacharjee R."/>
            <person name="Rokhsar D.S."/>
        </authorList>
    </citation>
    <scope>NUCLEOTIDE SEQUENCE [LARGE SCALE GENOMIC DNA]</scope>
    <source>
        <strain evidence="2">cv. TDa95/00328</strain>
    </source>
</reference>
<evidence type="ECO:0000313" key="1">
    <source>
        <dbReference type="EMBL" id="KAH7684903.1"/>
    </source>
</evidence>
<proteinExistence type="predicted"/>
<dbReference type="EMBL" id="CM037014">
    <property type="protein sequence ID" value="KAH7684903.1"/>
    <property type="molecule type" value="Genomic_DNA"/>
</dbReference>
<accession>A0ACB7WAV0</accession>
<keyword evidence="2" id="KW-1185">Reference proteome</keyword>
<sequence length="171" mass="19833">MSALSWRWPFRRRGSASSEEKKGSSDDERIMEEFGVTEQLCEFVRGFNVSTFKDFPLHDRSEEPISATVTSNVRKDLTEWQERHASLVLSKVKEISQLRYTLCPRLLKDQQFWRIYFLLVKAYVTPYEIRALQKAKIKKISSEDNISAKKSGIEVEMIESKNSSSSSLLTQ</sequence>